<dbReference type="PROSITE" id="PS50297">
    <property type="entry name" value="ANK_REP_REGION"/>
    <property type="match status" value="1"/>
</dbReference>
<evidence type="ECO:0000313" key="5">
    <source>
        <dbReference type="EMBL" id="GGA30351.1"/>
    </source>
</evidence>
<evidence type="ECO:0000256" key="3">
    <source>
        <dbReference type="PROSITE-ProRule" id="PRU00023"/>
    </source>
</evidence>
<reference evidence="6" key="1">
    <citation type="journal article" date="2019" name="Int. J. Syst. Evol. Microbiol.">
        <title>The Global Catalogue of Microorganisms (GCM) 10K type strain sequencing project: providing services to taxonomists for standard genome sequencing and annotation.</title>
        <authorList>
            <consortium name="The Broad Institute Genomics Platform"/>
            <consortium name="The Broad Institute Genome Sequencing Center for Infectious Disease"/>
            <person name="Wu L."/>
            <person name="Ma J."/>
        </authorList>
    </citation>
    <scope>NUCLEOTIDE SEQUENCE [LARGE SCALE GENOMIC DNA]</scope>
    <source>
        <strain evidence="6">CGMCC 1.15439</strain>
    </source>
</reference>
<organism evidence="5 6">
    <name type="scientific">Dyella nitratireducens</name>
    <dbReference type="NCBI Taxonomy" id="1849580"/>
    <lineage>
        <taxon>Bacteria</taxon>
        <taxon>Pseudomonadati</taxon>
        <taxon>Pseudomonadota</taxon>
        <taxon>Gammaproteobacteria</taxon>
        <taxon>Lysobacterales</taxon>
        <taxon>Rhodanobacteraceae</taxon>
        <taxon>Dyella</taxon>
    </lineage>
</organism>
<sequence length="227" mass="23723">MNTGTKLFCAATMAFIGMANCSSAFASGCSLSEASVQSVMSFYARALHATDPDHAEQNLLLINAIVTGQTAVVKKAMSDGVSPNTSFQLSAAEELPLLGIAVSACQLDVVRILVEAGADPNGTYTVTPLVRAAVSGNEAITTFLLDHGAKIDKVDAMGQTALEAAVRGRQLASVKLILKYDHNPNRKLAGGGTVLDLVGNSTHVKDEAIAKELRSHGVVSRMEEATH</sequence>
<dbReference type="RefSeq" id="WP_188793978.1">
    <property type="nucleotide sequence ID" value="NZ_BMJA01000001.1"/>
</dbReference>
<evidence type="ECO:0000256" key="2">
    <source>
        <dbReference type="ARBA" id="ARBA00023043"/>
    </source>
</evidence>
<dbReference type="Gene3D" id="1.25.40.20">
    <property type="entry name" value="Ankyrin repeat-containing domain"/>
    <property type="match status" value="1"/>
</dbReference>
<keyword evidence="2 3" id="KW-0040">ANK repeat</keyword>
<name>A0ABQ1FUX3_9GAMM</name>
<dbReference type="SUPFAM" id="SSF48403">
    <property type="entry name" value="Ankyrin repeat"/>
    <property type="match status" value="1"/>
</dbReference>
<evidence type="ECO:0000256" key="4">
    <source>
        <dbReference type="SAM" id="SignalP"/>
    </source>
</evidence>
<dbReference type="InterPro" id="IPR002110">
    <property type="entry name" value="Ankyrin_rpt"/>
</dbReference>
<dbReference type="InterPro" id="IPR036770">
    <property type="entry name" value="Ankyrin_rpt-contain_sf"/>
</dbReference>
<dbReference type="PANTHER" id="PTHR24198">
    <property type="entry name" value="ANKYRIN REPEAT AND PROTEIN KINASE DOMAIN-CONTAINING PROTEIN"/>
    <property type="match status" value="1"/>
</dbReference>
<keyword evidence="1" id="KW-0677">Repeat</keyword>
<dbReference type="PROSITE" id="PS50088">
    <property type="entry name" value="ANK_REPEAT"/>
    <property type="match status" value="1"/>
</dbReference>
<evidence type="ECO:0008006" key="7">
    <source>
        <dbReference type="Google" id="ProtNLM"/>
    </source>
</evidence>
<evidence type="ECO:0000313" key="6">
    <source>
        <dbReference type="Proteomes" id="UP000620046"/>
    </source>
</evidence>
<gene>
    <name evidence="5" type="ORF">GCM10010981_19200</name>
</gene>
<dbReference type="EMBL" id="BMJA01000001">
    <property type="protein sequence ID" value="GGA30351.1"/>
    <property type="molecule type" value="Genomic_DNA"/>
</dbReference>
<protein>
    <recommendedName>
        <fullName evidence="7">Ankyrin repeat domain-containing protein</fullName>
    </recommendedName>
</protein>
<evidence type="ECO:0000256" key="1">
    <source>
        <dbReference type="ARBA" id="ARBA00022737"/>
    </source>
</evidence>
<dbReference type="PROSITE" id="PS51257">
    <property type="entry name" value="PROKAR_LIPOPROTEIN"/>
    <property type="match status" value="1"/>
</dbReference>
<accession>A0ABQ1FUX3</accession>
<comment type="caution">
    <text evidence="5">The sequence shown here is derived from an EMBL/GenBank/DDBJ whole genome shotgun (WGS) entry which is preliminary data.</text>
</comment>
<dbReference type="PANTHER" id="PTHR24198:SF165">
    <property type="entry name" value="ANKYRIN REPEAT-CONTAINING PROTEIN-RELATED"/>
    <property type="match status" value="1"/>
</dbReference>
<proteinExistence type="predicted"/>
<dbReference type="Pfam" id="PF12796">
    <property type="entry name" value="Ank_2"/>
    <property type="match status" value="1"/>
</dbReference>
<feature type="signal peptide" evidence="4">
    <location>
        <begin position="1"/>
        <end position="26"/>
    </location>
</feature>
<feature type="repeat" description="ANK" evidence="3">
    <location>
        <begin position="124"/>
        <end position="156"/>
    </location>
</feature>
<dbReference type="Proteomes" id="UP000620046">
    <property type="component" value="Unassembled WGS sequence"/>
</dbReference>
<feature type="chain" id="PRO_5045749793" description="Ankyrin repeat domain-containing protein" evidence="4">
    <location>
        <begin position="27"/>
        <end position="227"/>
    </location>
</feature>
<dbReference type="SMART" id="SM00248">
    <property type="entry name" value="ANK"/>
    <property type="match status" value="4"/>
</dbReference>
<keyword evidence="6" id="KW-1185">Reference proteome</keyword>
<keyword evidence="4" id="KW-0732">Signal</keyword>